<dbReference type="InterPro" id="IPR013149">
    <property type="entry name" value="ADH-like_C"/>
</dbReference>
<gene>
    <name evidence="2" type="ORF">DEH80_12245</name>
</gene>
<dbReference type="InterPro" id="IPR051397">
    <property type="entry name" value="Zn-ADH-like_protein"/>
</dbReference>
<reference evidence="2 3" key="1">
    <citation type="submission" date="2018-05" db="EMBL/GenBank/DDBJ databases">
        <title>Abyssibacter profundi OUC007T gen. nov., sp. nov, a marine bacterium isolated from seawater of the Mariana Trench.</title>
        <authorList>
            <person name="Zhou S."/>
        </authorList>
    </citation>
    <scope>NUCLEOTIDE SEQUENCE [LARGE SCALE GENOMIC DNA]</scope>
    <source>
        <strain evidence="2 3">OUC007</strain>
    </source>
</reference>
<dbReference type="Gene3D" id="3.90.180.10">
    <property type="entry name" value="Medium-chain alcohol dehydrogenases, catalytic domain"/>
    <property type="match status" value="1"/>
</dbReference>
<dbReference type="EMBL" id="QEQK01000010">
    <property type="protein sequence ID" value="PWN55554.1"/>
    <property type="molecule type" value="Genomic_DNA"/>
</dbReference>
<protein>
    <submittedName>
        <fullName evidence="2">Oxidoreductase</fullName>
    </submittedName>
</protein>
<dbReference type="SMART" id="SM00829">
    <property type="entry name" value="PKS_ER"/>
    <property type="match status" value="1"/>
</dbReference>
<accession>A0A363UJG3</accession>
<evidence type="ECO:0000313" key="3">
    <source>
        <dbReference type="Proteomes" id="UP000251800"/>
    </source>
</evidence>
<proteinExistence type="predicted"/>
<dbReference type="Pfam" id="PF00107">
    <property type="entry name" value="ADH_zinc_N"/>
    <property type="match status" value="1"/>
</dbReference>
<keyword evidence="3" id="KW-1185">Reference proteome</keyword>
<dbReference type="Gene3D" id="3.40.50.720">
    <property type="entry name" value="NAD(P)-binding Rossmann-like Domain"/>
    <property type="match status" value="1"/>
</dbReference>
<dbReference type="SUPFAM" id="SSF51735">
    <property type="entry name" value="NAD(P)-binding Rossmann-fold domains"/>
    <property type="match status" value="1"/>
</dbReference>
<dbReference type="RefSeq" id="WP_109720793.1">
    <property type="nucleotide sequence ID" value="NZ_QEQK01000010.1"/>
</dbReference>
<sequence>MEQGRALRVHRQEQGTEARIEAWSAPDPGPGELRIRAQWSGLNYKDALAVTGKGKILRQFPLTAGIDVSGVVEASRAEGFFEGDPVLVTGYGLSETRDGGLATSVTLPADRVVRLPEGLSLREAMAYGTAGFTAGLAMSRLLDNGQDPELGPVAVTGATGGVGSYAIAILSQLGYDVHAVSRKASAADYLRGLGASEIIAPDDLAIGDRPLESGRYGGVIDNVGGDLLSRLVRSVVEYGNVASIGLAGGVKLDLTVLPLILRGVSMVGIHSVECPMSRRLDVWDHLASDWKPAVMNTIVTREIGLDEVPAACADMMAGSQTGRTVVRLGD</sequence>
<dbReference type="InterPro" id="IPR013154">
    <property type="entry name" value="ADH-like_N"/>
</dbReference>
<feature type="domain" description="Enoyl reductase (ER)" evidence="1">
    <location>
        <begin position="15"/>
        <end position="326"/>
    </location>
</feature>
<organism evidence="2 3">
    <name type="scientific">Abyssibacter profundi</name>
    <dbReference type="NCBI Taxonomy" id="2182787"/>
    <lineage>
        <taxon>Bacteria</taxon>
        <taxon>Pseudomonadati</taxon>
        <taxon>Pseudomonadota</taxon>
        <taxon>Gammaproteobacteria</taxon>
        <taxon>Chromatiales</taxon>
        <taxon>Oceanococcaceae</taxon>
        <taxon>Abyssibacter</taxon>
    </lineage>
</organism>
<dbReference type="NCBIfam" id="TIGR02823">
    <property type="entry name" value="oxido_YhdH"/>
    <property type="match status" value="1"/>
</dbReference>
<name>A0A363UJG3_9GAMM</name>
<dbReference type="SUPFAM" id="SSF50129">
    <property type="entry name" value="GroES-like"/>
    <property type="match status" value="1"/>
</dbReference>
<dbReference type="AlphaFoldDB" id="A0A363UJG3"/>
<dbReference type="CDD" id="cd05280">
    <property type="entry name" value="MDR_yhdh_yhfp"/>
    <property type="match status" value="1"/>
</dbReference>
<dbReference type="PANTHER" id="PTHR43677:SF1">
    <property type="entry name" value="ACRYLYL-COA REDUCTASE ACUI-RELATED"/>
    <property type="match status" value="1"/>
</dbReference>
<evidence type="ECO:0000313" key="2">
    <source>
        <dbReference type="EMBL" id="PWN55554.1"/>
    </source>
</evidence>
<dbReference type="InterPro" id="IPR020843">
    <property type="entry name" value="ER"/>
</dbReference>
<dbReference type="Proteomes" id="UP000251800">
    <property type="component" value="Unassembled WGS sequence"/>
</dbReference>
<dbReference type="InterPro" id="IPR014188">
    <property type="entry name" value="Acrylyl-CoA_reductase_AcuI"/>
</dbReference>
<comment type="caution">
    <text evidence="2">The sequence shown here is derived from an EMBL/GenBank/DDBJ whole genome shotgun (WGS) entry which is preliminary data.</text>
</comment>
<dbReference type="GO" id="GO:0043957">
    <property type="term" value="F:acryloyl-CoA reductase (NADPH) activity"/>
    <property type="evidence" value="ECO:0007669"/>
    <property type="project" value="TreeGrafter"/>
</dbReference>
<dbReference type="InterPro" id="IPR011032">
    <property type="entry name" value="GroES-like_sf"/>
</dbReference>
<dbReference type="PANTHER" id="PTHR43677">
    <property type="entry name" value="SHORT-CHAIN DEHYDROGENASE/REDUCTASE"/>
    <property type="match status" value="1"/>
</dbReference>
<dbReference type="OrthoDB" id="9782155at2"/>
<dbReference type="Pfam" id="PF08240">
    <property type="entry name" value="ADH_N"/>
    <property type="match status" value="1"/>
</dbReference>
<evidence type="ECO:0000259" key="1">
    <source>
        <dbReference type="SMART" id="SM00829"/>
    </source>
</evidence>
<dbReference type="InterPro" id="IPR036291">
    <property type="entry name" value="NAD(P)-bd_dom_sf"/>
</dbReference>